<protein>
    <submittedName>
        <fullName evidence="2">Uncharacterized protein</fullName>
    </submittedName>
</protein>
<comment type="caution">
    <text evidence="2">The sequence shown here is derived from an EMBL/GenBank/DDBJ whole genome shotgun (WGS) entry which is preliminary data.</text>
</comment>
<feature type="compositionally biased region" description="Low complexity" evidence="1">
    <location>
        <begin position="76"/>
        <end position="87"/>
    </location>
</feature>
<organism evidence="2 3">
    <name type="scientific">Liparis tanakae</name>
    <name type="common">Tanaka's snailfish</name>
    <dbReference type="NCBI Taxonomy" id="230148"/>
    <lineage>
        <taxon>Eukaryota</taxon>
        <taxon>Metazoa</taxon>
        <taxon>Chordata</taxon>
        <taxon>Craniata</taxon>
        <taxon>Vertebrata</taxon>
        <taxon>Euteleostomi</taxon>
        <taxon>Actinopterygii</taxon>
        <taxon>Neopterygii</taxon>
        <taxon>Teleostei</taxon>
        <taxon>Neoteleostei</taxon>
        <taxon>Acanthomorphata</taxon>
        <taxon>Eupercaria</taxon>
        <taxon>Perciformes</taxon>
        <taxon>Cottioidei</taxon>
        <taxon>Cottales</taxon>
        <taxon>Liparidae</taxon>
        <taxon>Liparis</taxon>
    </lineage>
</organism>
<reference evidence="2 3" key="1">
    <citation type="submission" date="2019-03" db="EMBL/GenBank/DDBJ databases">
        <title>First draft genome of Liparis tanakae, snailfish: a comprehensive survey of snailfish specific genes.</title>
        <authorList>
            <person name="Kim W."/>
            <person name="Song I."/>
            <person name="Jeong J.-H."/>
            <person name="Kim D."/>
            <person name="Kim S."/>
            <person name="Ryu S."/>
            <person name="Song J.Y."/>
            <person name="Lee S.K."/>
        </authorList>
    </citation>
    <scope>NUCLEOTIDE SEQUENCE [LARGE SCALE GENOMIC DNA]</scope>
    <source>
        <tissue evidence="2">Muscle</tissue>
    </source>
</reference>
<feature type="region of interest" description="Disordered" evidence="1">
    <location>
        <begin position="1"/>
        <end position="33"/>
    </location>
</feature>
<dbReference type="EMBL" id="SRLO01000032">
    <property type="protein sequence ID" value="TNN83558.1"/>
    <property type="molecule type" value="Genomic_DNA"/>
</dbReference>
<gene>
    <name evidence="2" type="ORF">EYF80_006076</name>
</gene>
<evidence type="ECO:0000256" key="1">
    <source>
        <dbReference type="SAM" id="MobiDB-lite"/>
    </source>
</evidence>
<proteinExistence type="predicted"/>
<accession>A0A4Z2J1I4</accession>
<dbReference type="AlphaFoldDB" id="A0A4Z2J1I4"/>
<evidence type="ECO:0000313" key="2">
    <source>
        <dbReference type="EMBL" id="TNN83558.1"/>
    </source>
</evidence>
<name>A0A4Z2J1I4_9TELE</name>
<dbReference type="Proteomes" id="UP000314294">
    <property type="component" value="Unassembled WGS sequence"/>
</dbReference>
<feature type="region of interest" description="Disordered" evidence="1">
    <location>
        <begin position="68"/>
        <end position="100"/>
    </location>
</feature>
<sequence>MQVLLSRRPRTSSPFRPAQRSRTSGHGGSERCETRLAPRGRRTILTEALCDAAGWISDVGPVWVHSAPGRQSRHCSPGVGSPSVHVVVTERPYGPRGDKT</sequence>
<evidence type="ECO:0000313" key="3">
    <source>
        <dbReference type="Proteomes" id="UP000314294"/>
    </source>
</evidence>
<keyword evidence="3" id="KW-1185">Reference proteome</keyword>